<dbReference type="SMART" id="SM00028">
    <property type="entry name" value="TPR"/>
    <property type="match status" value="4"/>
</dbReference>
<sequence>MERGQAAVQQKDFAAAAECFGKALTESPKDPQIAACLGQSLCWLGDRDAGLKYLRLSGQWLLKKAKKSRDTGLALDLADQLQHWSDYDGALELCKQAVQIAPNHVRGFQLLALSHSRLNQKKPALAAAKQALKLVPDNPMLTILVATLEISDGQYQPARERLAKALSHPLLKPEEKFRAHKEMARLLDRLGEFSQVFAHLRPAADIAPQLVEVKRQDATLVPTMLADYKTAYTRDLLGRWAGREFPADLPPPVFVLGFMRTGTTLTQEVLGTHPDLFVADETDLIAATAKELRRINPQSTRQTELLAGLDWDGVLHLRRFYWDRARALFGDRIGTKHLLDKTTMNSIDLGFINAIFPDAKLVFLLRDPRDVCLSCFMQTMVPTPSTVPLLTWLGTAHFYGQVMDWWLTVKPMLTMDFVELRYEDAVFDFEASFRRVFSLIGLDWNPAVAEFHKRAAGKYIASPSYEQVAQPLYSSSVGRWRHYADEFEEIEAELKPFLAALGYD</sequence>
<dbReference type="InterPro" id="IPR019734">
    <property type="entry name" value="TPR_rpt"/>
</dbReference>
<dbReference type="InterPro" id="IPR011990">
    <property type="entry name" value="TPR-like_helical_dom_sf"/>
</dbReference>
<dbReference type="GO" id="GO:0008476">
    <property type="term" value="F:protein-tyrosine sulfotransferase activity"/>
    <property type="evidence" value="ECO:0007669"/>
    <property type="project" value="InterPro"/>
</dbReference>
<accession>A0A177P0E0</accession>
<dbReference type="InterPro" id="IPR027417">
    <property type="entry name" value="P-loop_NTPase"/>
</dbReference>
<evidence type="ECO:0000256" key="1">
    <source>
        <dbReference type="ARBA" id="ARBA00022679"/>
    </source>
</evidence>
<dbReference type="Proteomes" id="UP000077628">
    <property type="component" value="Unassembled WGS sequence"/>
</dbReference>
<comment type="caution">
    <text evidence="2">The sequence shown here is derived from an EMBL/GenBank/DDBJ whole genome shotgun (WGS) entry which is preliminary data.</text>
</comment>
<dbReference type="Pfam" id="PF13181">
    <property type="entry name" value="TPR_8"/>
    <property type="match status" value="1"/>
</dbReference>
<dbReference type="Pfam" id="PF13469">
    <property type="entry name" value="Sulfotransfer_3"/>
    <property type="match status" value="1"/>
</dbReference>
<protein>
    <submittedName>
        <fullName evidence="2">Sulfotransferase</fullName>
    </submittedName>
</protein>
<name>A0A177P0E0_9GAMM</name>
<keyword evidence="1 2" id="KW-0808">Transferase</keyword>
<dbReference type="Gene3D" id="1.25.40.10">
    <property type="entry name" value="Tetratricopeptide repeat domain"/>
    <property type="match status" value="1"/>
</dbReference>
<dbReference type="PANTHER" id="PTHR12788">
    <property type="entry name" value="PROTEIN-TYROSINE SULFOTRANSFERASE 2"/>
    <property type="match status" value="1"/>
</dbReference>
<dbReference type="SUPFAM" id="SSF48452">
    <property type="entry name" value="TPR-like"/>
    <property type="match status" value="1"/>
</dbReference>
<dbReference type="STRING" id="702114.A1355_01705"/>
<evidence type="ECO:0000313" key="2">
    <source>
        <dbReference type="EMBL" id="OAI23715.1"/>
    </source>
</evidence>
<dbReference type="OrthoDB" id="9815894at2"/>
<dbReference type="SUPFAM" id="SSF52540">
    <property type="entry name" value="P-loop containing nucleoside triphosphate hydrolases"/>
    <property type="match status" value="1"/>
</dbReference>
<dbReference type="EMBL" id="LUUK01000056">
    <property type="protein sequence ID" value="OAI23715.1"/>
    <property type="molecule type" value="Genomic_DNA"/>
</dbReference>
<dbReference type="AlphaFoldDB" id="A0A177P0E0"/>
<dbReference type="RefSeq" id="WP_064025852.1">
    <property type="nucleotide sequence ID" value="NZ_LUUK01000056.1"/>
</dbReference>
<dbReference type="Gene3D" id="3.40.50.300">
    <property type="entry name" value="P-loop containing nucleotide triphosphate hydrolases"/>
    <property type="match status" value="1"/>
</dbReference>
<dbReference type="PANTHER" id="PTHR12788:SF10">
    <property type="entry name" value="PROTEIN-TYROSINE SULFOTRANSFERASE"/>
    <property type="match status" value="1"/>
</dbReference>
<organism evidence="2 3">
    <name type="scientific">Methylomonas koyamae</name>
    <dbReference type="NCBI Taxonomy" id="702114"/>
    <lineage>
        <taxon>Bacteria</taxon>
        <taxon>Pseudomonadati</taxon>
        <taxon>Pseudomonadota</taxon>
        <taxon>Gammaproteobacteria</taxon>
        <taxon>Methylococcales</taxon>
        <taxon>Methylococcaceae</taxon>
        <taxon>Methylomonas</taxon>
    </lineage>
</organism>
<keyword evidence="3" id="KW-1185">Reference proteome</keyword>
<dbReference type="InterPro" id="IPR026634">
    <property type="entry name" value="TPST-like"/>
</dbReference>
<evidence type="ECO:0000313" key="3">
    <source>
        <dbReference type="Proteomes" id="UP000077628"/>
    </source>
</evidence>
<proteinExistence type="predicted"/>
<gene>
    <name evidence="2" type="ORF">A1355_01705</name>
</gene>
<reference evidence="3" key="1">
    <citation type="submission" date="2016-03" db="EMBL/GenBank/DDBJ databases">
        <authorList>
            <person name="Heylen K."/>
            <person name="De Vos P."/>
            <person name="Vekeman B."/>
        </authorList>
    </citation>
    <scope>NUCLEOTIDE SEQUENCE [LARGE SCALE GENOMIC DNA]</scope>
    <source>
        <strain evidence="3">R-45383</strain>
    </source>
</reference>